<dbReference type="PANTHER" id="PTHR30213:SF0">
    <property type="entry name" value="UPF0761 MEMBRANE PROTEIN YIHY"/>
    <property type="match status" value="1"/>
</dbReference>
<evidence type="ECO:0000313" key="7">
    <source>
        <dbReference type="EMBL" id="RFU62912.1"/>
    </source>
</evidence>
<evidence type="ECO:0000256" key="5">
    <source>
        <dbReference type="ARBA" id="ARBA00023136"/>
    </source>
</evidence>
<evidence type="ECO:0000256" key="1">
    <source>
        <dbReference type="ARBA" id="ARBA00004651"/>
    </source>
</evidence>
<accession>A0A372LBQ6</accession>
<feature type="transmembrane region" description="Helical" evidence="6">
    <location>
        <begin position="169"/>
        <end position="191"/>
    </location>
</feature>
<keyword evidence="2" id="KW-1003">Cell membrane</keyword>
<keyword evidence="5 6" id="KW-0472">Membrane</keyword>
<dbReference type="NCBIfam" id="TIGR00765">
    <property type="entry name" value="yihY_not_rbn"/>
    <property type="match status" value="1"/>
</dbReference>
<dbReference type="AlphaFoldDB" id="A0A372LBQ6"/>
<evidence type="ECO:0000256" key="2">
    <source>
        <dbReference type="ARBA" id="ARBA00022475"/>
    </source>
</evidence>
<evidence type="ECO:0000256" key="3">
    <source>
        <dbReference type="ARBA" id="ARBA00022692"/>
    </source>
</evidence>
<dbReference type="EMBL" id="QVTD01000008">
    <property type="protein sequence ID" value="RFU62912.1"/>
    <property type="molecule type" value="Genomic_DNA"/>
</dbReference>
<evidence type="ECO:0000313" key="8">
    <source>
        <dbReference type="Proteomes" id="UP000262939"/>
    </source>
</evidence>
<dbReference type="RefSeq" id="WP_117323039.1">
    <property type="nucleotide sequence ID" value="NZ_QVTD01000008.1"/>
</dbReference>
<dbReference type="Proteomes" id="UP000262939">
    <property type="component" value="Unassembled WGS sequence"/>
</dbReference>
<keyword evidence="8" id="KW-1185">Reference proteome</keyword>
<feature type="transmembrane region" description="Helical" evidence="6">
    <location>
        <begin position="127"/>
        <end position="149"/>
    </location>
</feature>
<feature type="transmembrane region" description="Helical" evidence="6">
    <location>
        <begin position="203"/>
        <end position="226"/>
    </location>
</feature>
<evidence type="ECO:0000256" key="4">
    <source>
        <dbReference type="ARBA" id="ARBA00022989"/>
    </source>
</evidence>
<evidence type="ECO:0000256" key="6">
    <source>
        <dbReference type="SAM" id="Phobius"/>
    </source>
</evidence>
<keyword evidence="4 6" id="KW-1133">Transmembrane helix</keyword>
<gene>
    <name evidence="7" type="ORF">D0466_13255</name>
</gene>
<dbReference type="PANTHER" id="PTHR30213">
    <property type="entry name" value="INNER MEMBRANE PROTEIN YHJD"/>
    <property type="match status" value="1"/>
</dbReference>
<keyword evidence="3 6" id="KW-0812">Transmembrane</keyword>
<dbReference type="OrthoDB" id="9775903at2"/>
<reference evidence="7 8" key="1">
    <citation type="submission" date="2018-08" db="EMBL/GenBank/DDBJ databases">
        <title>Bacillus chawlae sp. nov., Bacillus glennii sp. nov., and Bacillus saganii sp. nov. Isolated from the Vehicle Assembly Building at Kennedy Space Center where the Viking Spacecraft were Assembled.</title>
        <authorList>
            <person name="Seuylemezian A."/>
            <person name="Vaishampayan P."/>
        </authorList>
    </citation>
    <scope>NUCLEOTIDE SEQUENCE [LARGE SCALE GENOMIC DNA]</scope>
    <source>
        <strain evidence="7 8">V44-8</strain>
    </source>
</reference>
<name>A0A372LBQ6_9BACI</name>
<protein>
    <submittedName>
        <fullName evidence="7">YihY/virulence factor BrkB family protein</fullName>
    </submittedName>
</protein>
<proteinExistence type="predicted"/>
<dbReference type="PIRSF" id="PIRSF035875">
    <property type="entry name" value="RNase_BN"/>
    <property type="match status" value="1"/>
</dbReference>
<comment type="subcellular location">
    <subcellularLocation>
        <location evidence="1">Cell membrane</location>
        <topology evidence="1">Multi-pass membrane protein</topology>
    </subcellularLocation>
</comment>
<feature type="transmembrane region" description="Helical" evidence="6">
    <location>
        <begin position="238"/>
        <end position="258"/>
    </location>
</feature>
<dbReference type="InterPro" id="IPR017039">
    <property type="entry name" value="Virul_fac_BrkB"/>
</dbReference>
<dbReference type="Pfam" id="PF03631">
    <property type="entry name" value="Virul_fac_BrkB"/>
    <property type="match status" value="1"/>
</dbReference>
<dbReference type="GO" id="GO:0005886">
    <property type="term" value="C:plasma membrane"/>
    <property type="evidence" value="ECO:0007669"/>
    <property type="project" value="UniProtKB-SubCell"/>
</dbReference>
<comment type="caution">
    <text evidence="7">The sequence shown here is derived from an EMBL/GenBank/DDBJ whole genome shotgun (WGS) entry which is preliminary data.</text>
</comment>
<organism evidence="7 8">
    <name type="scientific">Peribacillus glennii</name>
    <dbReference type="NCBI Taxonomy" id="2303991"/>
    <lineage>
        <taxon>Bacteria</taxon>
        <taxon>Bacillati</taxon>
        <taxon>Bacillota</taxon>
        <taxon>Bacilli</taxon>
        <taxon>Bacillales</taxon>
        <taxon>Bacillaceae</taxon>
        <taxon>Peribacillus</taxon>
    </lineage>
</organism>
<feature type="transmembrane region" description="Helical" evidence="6">
    <location>
        <begin position="28"/>
        <end position="49"/>
    </location>
</feature>
<sequence length="286" mass="31270">MNKLTSFGKMLGQEIKEDRATGLAAEQAYYYMLALFPMLILLLSIVPYLSIEPQKAIDFIGSVMPSETTDVFTDNIIAIVSDRNGGLLTFGILGTLWSASNGMNAFIHSMNVAFDVDETRSFIKARLLSIGLTLGLIVAFVVALSLPVFGNIILDLVNKVVPIPDSMQILFSILRWVVAIIVIAFVLALMYRFAPNKHYPFKQVIPGALAATIIWQLISLGFSFYVSHFGNYSSTYGSLGGVIVLMLWLYLTGLALVIGGEINALFHRQSTFASKPSSTKTPPVST</sequence>